<accession>A0A2M7TT99</accession>
<feature type="transmembrane region" description="Helical" evidence="1">
    <location>
        <begin position="314"/>
        <end position="333"/>
    </location>
</feature>
<protein>
    <recommendedName>
        <fullName evidence="4">Membrane protein 6-pyruvoyl-tetrahydropterin synthase-related domain-containing protein</fullName>
    </recommendedName>
</protein>
<gene>
    <name evidence="2" type="ORF">COY20_02295</name>
</gene>
<comment type="caution">
    <text evidence="2">The sequence shown here is derived from an EMBL/GenBank/DDBJ whole genome shotgun (WGS) entry which is preliminary data.</text>
</comment>
<organism evidence="2 3">
    <name type="scientific">Candidatus Shapirobacteria bacterium CG_4_10_14_0_2_um_filter_40_12</name>
    <dbReference type="NCBI Taxonomy" id="1974871"/>
    <lineage>
        <taxon>Bacteria</taxon>
        <taxon>Candidatus Shapironibacteriota</taxon>
    </lineage>
</organism>
<proteinExistence type="predicted"/>
<feature type="transmembrane region" description="Helical" evidence="1">
    <location>
        <begin position="217"/>
        <end position="237"/>
    </location>
</feature>
<keyword evidence="1" id="KW-1133">Transmembrane helix</keyword>
<dbReference type="AlphaFoldDB" id="A0A2M7TT99"/>
<name>A0A2M7TT99_9BACT</name>
<dbReference type="EMBL" id="PFNX01000048">
    <property type="protein sequence ID" value="PIZ59033.1"/>
    <property type="molecule type" value="Genomic_DNA"/>
</dbReference>
<keyword evidence="1" id="KW-0812">Transmembrane</keyword>
<feature type="transmembrane region" description="Helical" evidence="1">
    <location>
        <begin position="536"/>
        <end position="553"/>
    </location>
</feature>
<feature type="transmembrane region" description="Helical" evidence="1">
    <location>
        <begin position="289"/>
        <end position="307"/>
    </location>
</feature>
<evidence type="ECO:0000313" key="3">
    <source>
        <dbReference type="Proteomes" id="UP000229336"/>
    </source>
</evidence>
<evidence type="ECO:0000313" key="2">
    <source>
        <dbReference type="EMBL" id="PIZ59033.1"/>
    </source>
</evidence>
<keyword evidence="1" id="KW-0472">Membrane</keyword>
<feature type="transmembrane region" description="Helical" evidence="1">
    <location>
        <begin position="385"/>
        <end position="403"/>
    </location>
</feature>
<feature type="transmembrane region" description="Helical" evidence="1">
    <location>
        <begin position="71"/>
        <end position="90"/>
    </location>
</feature>
<feature type="transmembrane region" description="Helical" evidence="1">
    <location>
        <begin position="168"/>
        <end position="183"/>
    </location>
</feature>
<feature type="transmembrane region" description="Helical" evidence="1">
    <location>
        <begin position="353"/>
        <end position="373"/>
    </location>
</feature>
<evidence type="ECO:0008006" key="4">
    <source>
        <dbReference type="Google" id="ProtNLM"/>
    </source>
</evidence>
<sequence>MKIKILLFLLLIPAFFFLLKPGIYWNMHDDTQIIRQLEMEKCLLDGQIPCRWSPDLDFGYGYPLFNFYPPLPYVVGEFFRVFGFSFITTVKLTAISQILFSALAMYLCASIFFGPLGAFLSTLFYVYAPYRNLNIYVRGAMNEAWASVFFPLIFYFSYRLITAKKHQTYYLLFLSLSICGVLLSHNPMMLAFAPFIVIWVLFWLFHQPLSSSVIKNLLFSALLSIGLSAFFTLPVLFESRLVKIDSMFSGYYHYSAHFASLKQLFLSNFWGEGPSVWGTEDQMSFMVGYLHWLLPSLILIFSFYLYYRKIHLKTVLLIIFLVLLGFFSTFMAHQKSFLFWQLFQPLQKVQFPWRFLNISAFLFSFSVGSLGFYLNKFKFNPKPTFVIIFPLVLILLIINWQHLTPITHGPVTDAQKMSGIAWTNQITSGSFDYLPQSAKTAAISPPSGIIDEISPKVSYQTSGTKSGTDWLFFNLDLKEKATLTLSRLAFPEFTLYDRQTPIKFQIEPILGRIRFELGPGNHQLFLKLRNTPVRTIANYLSLLSWVFLIWKFLKSKK</sequence>
<reference evidence="3" key="1">
    <citation type="submission" date="2017-09" db="EMBL/GenBank/DDBJ databases">
        <title>Depth-based differentiation of microbial function through sediment-hosted aquifers and enrichment of novel symbionts in the deep terrestrial subsurface.</title>
        <authorList>
            <person name="Probst A.J."/>
            <person name="Ladd B."/>
            <person name="Jarett J.K."/>
            <person name="Geller-Mcgrath D.E."/>
            <person name="Sieber C.M.K."/>
            <person name="Emerson J.B."/>
            <person name="Anantharaman K."/>
            <person name="Thomas B.C."/>
            <person name="Malmstrom R."/>
            <person name="Stieglmeier M."/>
            <person name="Klingl A."/>
            <person name="Woyke T."/>
            <person name="Ryan C.M."/>
            <person name="Banfield J.F."/>
        </authorList>
    </citation>
    <scope>NUCLEOTIDE SEQUENCE [LARGE SCALE GENOMIC DNA]</scope>
</reference>
<feature type="transmembrane region" description="Helical" evidence="1">
    <location>
        <begin position="144"/>
        <end position="161"/>
    </location>
</feature>
<feature type="transmembrane region" description="Helical" evidence="1">
    <location>
        <begin position="189"/>
        <end position="205"/>
    </location>
</feature>
<feature type="transmembrane region" description="Helical" evidence="1">
    <location>
        <begin position="102"/>
        <end position="124"/>
    </location>
</feature>
<dbReference type="Proteomes" id="UP000229336">
    <property type="component" value="Unassembled WGS sequence"/>
</dbReference>
<evidence type="ECO:0000256" key="1">
    <source>
        <dbReference type="SAM" id="Phobius"/>
    </source>
</evidence>